<feature type="region of interest" description="Disordered" evidence="1">
    <location>
        <begin position="38"/>
        <end position="60"/>
    </location>
</feature>
<evidence type="ECO:0000313" key="3">
    <source>
        <dbReference type="EMBL" id="OGI86699.1"/>
    </source>
</evidence>
<feature type="compositionally biased region" description="Basic and acidic residues" evidence="1">
    <location>
        <begin position="47"/>
        <end position="60"/>
    </location>
</feature>
<reference evidence="3 4" key="1">
    <citation type="journal article" date="2016" name="Nat. Commun.">
        <title>Thousands of microbial genomes shed light on interconnected biogeochemical processes in an aquifer system.</title>
        <authorList>
            <person name="Anantharaman K."/>
            <person name="Brown C.T."/>
            <person name="Hug L.A."/>
            <person name="Sharon I."/>
            <person name="Castelle C.J."/>
            <person name="Probst A.J."/>
            <person name="Thomas B.C."/>
            <person name="Singh A."/>
            <person name="Wilkins M.J."/>
            <person name="Karaoz U."/>
            <person name="Brodie E.L."/>
            <person name="Williams K.H."/>
            <person name="Hubbard S.S."/>
            <person name="Banfield J.F."/>
        </authorList>
    </citation>
    <scope>NUCLEOTIDE SEQUENCE [LARGE SCALE GENOMIC DNA]</scope>
</reference>
<evidence type="ECO:0000256" key="1">
    <source>
        <dbReference type="SAM" id="MobiDB-lite"/>
    </source>
</evidence>
<evidence type="ECO:0000313" key="4">
    <source>
        <dbReference type="Proteomes" id="UP000177001"/>
    </source>
</evidence>
<name>A0A1F6WXT1_9BACT</name>
<dbReference type="Proteomes" id="UP000177001">
    <property type="component" value="Unassembled WGS sequence"/>
</dbReference>
<accession>A0A1F6WXT1</accession>
<keyword evidence="2" id="KW-0812">Transmembrane</keyword>
<dbReference type="EMBL" id="MFUR01000012">
    <property type="protein sequence ID" value="OGI86699.1"/>
    <property type="molecule type" value="Genomic_DNA"/>
</dbReference>
<protein>
    <submittedName>
        <fullName evidence="3">Uncharacterized protein</fullName>
    </submittedName>
</protein>
<dbReference type="AlphaFoldDB" id="A0A1F6WXT1"/>
<proteinExistence type="predicted"/>
<comment type="caution">
    <text evidence="3">The sequence shown here is derived from an EMBL/GenBank/DDBJ whole genome shotgun (WGS) entry which is preliminary data.</text>
</comment>
<gene>
    <name evidence="3" type="ORF">A3A91_03640</name>
</gene>
<keyword evidence="2" id="KW-1133">Transmembrane helix</keyword>
<sequence>MLNYEGEKENEKFNFGFGFGFVVVIVGRVYRGDAVHEPGRCPRSGHHQRDNEGCRPRWRDQDNRKSLREIGGTIKF</sequence>
<evidence type="ECO:0000256" key="2">
    <source>
        <dbReference type="SAM" id="Phobius"/>
    </source>
</evidence>
<organism evidence="3 4">
    <name type="scientific">Candidatus Nomurabacteria bacterium RIFCSPLOWO2_01_FULL_36_16</name>
    <dbReference type="NCBI Taxonomy" id="1801767"/>
    <lineage>
        <taxon>Bacteria</taxon>
        <taxon>Candidatus Nomuraibacteriota</taxon>
    </lineage>
</organism>
<feature type="transmembrane region" description="Helical" evidence="2">
    <location>
        <begin position="12"/>
        <end position="30"/>
    </location>
</feature>
<keyword evidence="2" id="KW-0472">Membrane</keyword>